<protein>
    <recommendedName>
        <fullName evidence="3">ATP-binding protein</fullName>
    </recommendedName>
</protein>
<comment type="caution">
    <text evidence="1">The sequence shown here is derived from an EMBL/GenBank/DDBJ whole genome shotgun (WGS) entry which is preliminary data.</text>
</comment>
<dbReference type="RefSeq" id="WP_345524697.1">
    <property type="nucleotide sequence ID" value="NZ_BAABKN010000004.1"/>
</dbReference>
<reference evidence="2" key="1">
    <citation type="journal article" date="2019" name="Int. J. Syst. Evol. Microbiol.">
        <title>The Global Catalogue of Microorganisms (GCM) 10K type strain sequencing project: providing services to taxonomists for standard genome sequencing and annotation.</title>
        <authorList>
            <consortium name="The Broad Institute Genomics Platform"/>
            <consortium name="The Broad Institute Genome Sequencing Center for Infectious Disease"/>
            <person name="Wu L."/>
            <person name="Ma J."/>
        </authorList>
    </citation>
    <scope>NUCLEOTIDE SEQUENCE [LARGE SCALE GENOMIC DNA]</scope>
    <source>
        <strain evidence="2">JCM 18532</strain>
    </source>
</reference>
<evidence type="ECO:0000313" key="2">
    <source>
        <dbReference type="Proteomes" id="UP001499882"/>
    </source>
</evidence>
<dbReference type="Pfam" id="PF24389">
    <property type="entry name" value="ORC-CDC6-like"/>
    <property type="match status" value="1"/>
</dbReference>
<evidence type="ECO:0000313" key="1">
    <source>
        <dbReference type="EMBL" id="GAA4723709.1"/>
    </source>
</evidence>
<proteinExistence type="predicted"/>
<dbReference type="InterPro" id="IPR056955">
    <property type="entry name" value="ORC-CDC6-like"/>
</dbReference>
<name>A0ABP8Y8J5_9ACTN</name>
<dbReference type="Proteomes" id="UP001499882">
    <property type="component" value="Unassembled WGS sequence"/>
</dbReference>
<gene>
    <name evidence="1" type="ORF">GCM10023350_02450</name>
</gene>
<keyword evidence="2" id="KW-1185">Reference proteome</keyword>
<dbReference type="EMBL" id="BAABKN010000004">
    <property type="protein sequence ID" value="GAA4723709.1"/>
    <property type="molecule type" value="Genomic_DNA"/>
</dbReference>
<dbReference type="InterPro" id="IPR027417">
    <property type="entry name" value="P-loop_NTPase"/>
</dbReference>
<dbReference type="SUPFAM" id="SSF52540">
    <property type="entry name" value="P-loop containing nucleoside triphosphate hydrolases"/>
    <property type="match status" value="2"/>
</dbReference>
<accession>A0ABP8Y8J5</accession>
<organism evidence="1 2">
    <name type="scientific">Nocardioides endophyticus</name>
    <dbReference type="NCBI Taxonomy" id="1353775"/>
    <lineage>
        <taxon>Bacteria</taxon>
        <taxon>Bacillati</taxon>
        <taxon>Actinomycetota</taxon>
        <taxon>Actinomycetes</taxon>
        <taxon>Propionibacteriales</taxon>
        <taxon>Nocardioidaceae</taxon>
        <taxon>Nocardioides</taxon>
    </lineage>
</organism>
<evidence type="ECO:0008006" key="3">
    <source>
        <dbReference type="Google" id="ProtNLM"/>
    </source>
</evidence>
<sequence length="622" mass="68005">MSDATPLTSLNAIKLSARQVAGTFVAPPAFETLLHADNVVLTGPRGSGKTTLLKMMQSEALERWAGPDADVARDSARAIGVFIGADRTWNEQLAMPGEEISESIRTALTAAAFTTHVFRSIGEAMDYRLRGPQDGVISPHRRAVLAPEDERILANRLSTLAATPLQLNSIASFRAALSDRLGTIGELRTRARRGVEVEPPDWVDLDCLVIADAMVEAFNLTALEPDQKWALLFDELELAPVELVENLLGALRGAQPRLLFKLSLAPANERFAVLEHEHAPVPGQDYEHVPLTYARKLPALKFAKALVSETISRVGGLSAPPVERILGHGALDSRDDFDGDEVTPSNAYSVGSPLWKSMDRLRKHDKTFENYLAQNGIDLDHLDNLDPKKRAARLRKIRNIVVVREFFRADDGRRRSRKSFSLYAGADSILSLPDGNPRMIIALVRQLFPVIDARTVNGRVSVPMQSAATEATLTRFLSLLEAQQAVKVHGKSVALMDLVDRIGDSLAVRLVEQPFSDNVALTFRVPKDLHPEIKTLFIRGINAGAFINIPPKNGNARLSGDVVGRQFRLSHMLATKYGLPIHLTPATSLADHIPQTWLQAPGRGQIVAVGGEEALFALDGES</sequence>